<sequence>MTRTLKVALASTAVALAMSAPAPAETTAGTPVTVDTLVAHAEMIRIADAIDAAVDAKDWALARSFFTDEIRIDFTSLAGGAPATIPADALIDGWSANLTAEKASFHLRGNHRITFESEDAATMVSHGYAWNRMDRGALPENGGDALWEVWGTYEHSFTRTEDGWRVDAMSFFATAERGNSFVRNTPGS</sequence>
<evidence type="ECO:0000313" key="3">
    <source>
        <dbReference type="EMBL" id="MCV3273347.1"/>
    </source>
</evidence>
<dbReference type="SUPFAM" id="SSF54427">
    <property type="entry name" value="NTF2-like"/>
    <property type="match status" value="1"/>
</dbReference>
<gene>
    <name evidence="3" type="ORF">MUB52_18090</name>
</gene>
<dbReference type="Proteomes" id="UP001208690">
    <property type="component" value="Unassembled WGS sequence"/>
</dbReference>
<evidence type="ECO:0000313" key="4">
    <source>
        <dbReference type="Proteomes" id="UP001208690"/>
    </source>
</evidence>
<dbReference type="RefSeq" id="WP_263845572.1">
    <property type="nucleotide sequence ID" value="NZ_JALIEB010000014.1"/>
</dbReference>
<dbReference type="Pfam" id="PF13577">
    <property type="entry name" value="SnoaL_4"/>
    <property type="match status" value="1"/>
</dbReference>
<proteinExistence type="predicted"/>
<dbReference type="InterPro" id="IPR037401">
    <property type="entry name" value="SnoaL-like"/>
</dbReference>
<evidence type="ECO:0000256" key="1">
    <source>
        <dbReference type="SAM" id="SignalP"/>
    </source>
</evidence>
<organism evidence="3 4">
    <name type="scientific">Roseobacter sinensis</name>
    <dbReference type="NCBI Taxonomy" id="2931391"/>
    <lineage>
        <taxon>Bacteria</taxon>
        <taxon>Pseudomonadati</taxon>
        <taxon>Pseudomonadota</taxon>
        <taxon>Alphaproteobacteria</taxon>
        <taxon>Rhodobacterales</taxon>
        <taxon>Roseobacteraceae</taxon>
        <taxon>Roseobacter</taxon>
    </lineage>
</organism>
<keyword evidence="4" id="KW-1185">Reference proteome</keyword>
<accession>A0ABT3BIH5</accession>
<feature type="domain" description="SnoaL-like" evidence="2">
    <location>
        <begin position="37"/>
        <end position="169"/>
    </location>
</feature>
<feature type="chain" id="PRO_5046035472" evidence="1">
    <location>
        <begin position="25"/>
        <end position="188"/>
    </location>
</feature>
<comment type="caution">
    <text evidence="3">The sequence shown here is derived from an EMBL/GenBank/DDBJ whole genome shotgun (WGS) entry which is preliminary data.</text>
</comment>
<protein>
    <submittedName>
        <fullName evidence="3">Nuclear transport factor 2 family protein</fullName>
    </submittedName>
</protein>
<dbReference type="EMBL" id="JALIEB010000014">
    <property type="protein sequence ID" value="MCV3273347.1"/>
    <property type="molecule type" value="Genomic_DNA"/>
</dbReference>
<dbReference type="InterPro" id="IPR032710">
    <property type="entry name" value="NTF2-like_dom_sf"/>
</dbReference>
<reference evidence="3 4" key="1">
    <citation type="submission" date="2022-04" db="EMBL/GenBank/DDBJ databases">
        <title>Roseobacter sp. WL0113 is a bacterium isolated from neritic sediment.</title>
        <authorList>
            <person name="Wang L."/>
            <person name="He W."/>
            <person name="Zhang D.-F."/>
        </authorList>
    </citation>
    <scope>NUCLEOTIDE SEQUENCE [LARGE SCALE GENOMIC DNA]</scope>
    <source>
        <strain evidence="3 4">WL0113</strain>
    </source>
</reference>
<feature type="signal peptide" evidence="1">
    <location>
        <begin position="1"/>
        <end position="24"/>
    </location>
</feature>
<keyword evidence="1" id="KW-0732">Signal</keyword>
<dbReference type="Gene3D" id="3.10.450.50">
    <property type="match status" value="1"/>
</dbReference>
<evidence type="ECO:0000259" key="2">
    <source>
        <dbReference type="Pfam" id="PF13577"/>
    </source>
</evidence>
<name>A0ABT3BIH5_9RHOB</name>